<dbReference type="Proteomes" id="UP000062160">
    <property type="component" value="Unassembled WGS sequence"/>
</dbReference>
<protein>
    <submittedName>
        <fullName evidence="1">Uncharacterized protein</fullName>
    </submittedName>
</protein>
<gene>
    <name evidence="1" type="ORF">TSYNT_569</name>
</gene>
<dbReference type="EMBL" id="DF976999">
    <property type="protein sequence ID" value="GAQ24243.1"/>
    <property type="molecule type" value="Genomic_DNA"/>
</dbReference>
<accession>A0A0U9HIY9</accession>
<name>A0A0U9HIY9_9FIRM</name>
<sequence>MKEKISMPKCFICMDEGFILYRKKVRELEGEYIAHCVCQAGEQYSYDGTRCEKKKSPYYIPSIAAELDHESIAAENLRNWIKQNKNKKGFLEATKQLGLEVPQDDKTL</sequence>
<dbReference type="AlphaFoldDB" id="A0A0U9HIY9"/>
<evidence type="ECO:0000313" key="2">
    <source>
        <dbReference type="Proteomes" id="UP000062160"/>
    </source>
</evidence>
<dbReference type="STRING" id="224999.GCA_001485475_00225"/>
<evidence type="ECO:0000313" key="1">
    <source>
        <dbReference type="EMBL" id="GAQ24243.1"/>
    </source>
</evidence>
<keyword evidence="2" id="KW-1185">Reference proteome</keyword>
<organism evidence="1">
    <name type="scientific">Tepidanaerobacter syntrophicus</name>
    <dbReference type="NCBI Taxonomy" id="224999"/>
    <lineage>
        <taxon>Bacteria</taxon>
        <taxon>Bacillati</taxon>
        <taxon>Bacillota</taxon>
        <taxon>Clostridia</taxon>
        <taxon>Thermosediminibacterales</taxon>
        <taxon>Tepidanaerobacteraceae</taxon>
        <taxon>Tepidanaerobacter</taxon>
    </lineage>
</organism>
<dbReference type="RefSeq" id="WP_059031347.1">
    <property type="nucleotide sequence ID" value="NZ_DF976999.1"/>
</dbReference>
<reference evidence="1" key="1">
    <citation type="journal article" date="2016" name="Genome Announc.">
        <title>Draft Genome Sequence of the Syntrophic Lactate-Degrading Bacterium Tepidanaerobacter syntrophicus JLT.</title>
        <authorList>
            <person name="Matsuura N."/>
            <person name="Ohashi A."/>
            <person name="Tourlousse D.M."/>
            <person name="Sekiguchi Y."/>
        </authorList>
    </citation>
    <scope>NUCLEOTIDE SEQUENCE [LARGE SCALE GENOMIC DNA]</scope>
    <source>
        <strain evidence="1">JL</strain>
    </source>
</reference>
<proteinExistence type="predicted"/>